<comment type="caution">
    <text evidence="8">The sequence shown here is derived from an EMBL/GenBank/DDBJ whole genome shotgun (WGS) entry which is preliminary data.</text>
</comment>
<evidence type="ECO:0000256" key="2">
    <source>
        <dbReference type="ARBA" id="ARBA00022475"/>
    </source>
</evidence>
<dbReference type="EC" id="2.7.8.-" evidence="8"/>
<feature type="transmembrane region" description="Helical" evidence="6">
    <location>
        <begin position="93"/>
        <end position="117"/>
    </location>
</feature>
<keyword evidence="3 6" id="KW-0812">Transmembrane</keyword>
<dbReference type="InterPro" id="IPR050448">
    <property type="entry name" value="OpgB/LTA_synthase_biosynth"/>
</dbReference>
<keyword evidence="4 6" id="KW-1133">Transmembrane helix</keyword>
<protein>
    <submittedName>
        <fullName evidence="8">LTA synthase family protein</fullName>
        <ecNumber evidence="8">2.7.8.-</ecNumber>
    </submittedName>
</protein>
<dbReference type="Gene3D" id="3.40.720.10">
    <property type="entry name" value="Alkaline Phosphatase, subunit A"/>
    <property type="match status" value="1"/>
</dbReference>
<evidence type="ECO:0000313" key="8">
    <source>
        <dbReference type="EMBL" id="MFJ5445827.1"/>
    </source>
</evidence>
<organism evidence="8 9">
    <name type="scientific">Methylobacillus methanolivorans</name>
    <dbReference type="NCBI Taxonomy" id="1848927"/>
    <lineage>
        <taxon>Bacteria</taxon>
        <taxon>Pseudomonadati</taxon>
        <taxon>Pseudomonadota</taxon>
        <taxon>Betaproteobacteria</taxon>
        <taxon>Nitrosomonadales</taxon>
        <taxon>Methylophilaceae</taxon>
        <taxon>Methylobacillus</taxon>
    </lineage>
</organism>
<dbReference type="PANTHER" id="PTHR47371">
    <property type="entry name" value="LIPOTEICHOIC ACID SYNTHASE"/>
    <property type="match status" value="1"/>
</dbReference>
<evidence type="ECO:0000256" key="1">
    <source>
        <dbReference type="ARBA" id="ARBA00004651"/>
    </source>
</evidence>
<dbReference type="PANTHER" id="PTHR47371:SF3">
    <property type="entry name" value="PHOSPHOGLYCEROL TRANSFERASE I"/>
    <property type="match status" value="1"/>
</dbReference>
<sequence>MPTSQFSQGLSRTKRTWSLSVVLAMVAMMLWLILRMVLWLDLGKVGPGWGDAFHVLALGAWFDTWTLAYLLAPILLLSGVLPNRLRVSRAATVFRWWLLGAATALLMFGVVAEFIFWQEFTTRFNFIAVDYLVYTHEVLGNIWESYPVPAILAAIVMVATGLTWGLGRMLTIKASPHGWRTRMALVATAIALPVAATQFANLDQAESRNHYAQELASNGVFALAAAMRRNELDYDRFYATLPEQQASQVLASMGLHMGHGQGAIQLASLDASTIHPVDGLPVNFKRRPKNIVLVTVESLSADYLASFGGQPGLTPALDKLAAEGLKFTHLYASGTRTVRGLEALSLGTPPIPGQAVIHRPNNEHLVTLGEQLQSHDMASYFIYGGYGVFDNMNYYFRNNDYRVVDRTDFLANSIAAENIWGVADESLFANTLTTLDAAYAQGKPFMAQVMTTSNHRPYTFPDGRVQAEQGTRSGAVAYTDYAIGHFIEQARSKPWFKDTLFVIVADHCASVAGKTSLPVARYHIPLIFYAPDLLVAGTYDRMASQIDIAPTLMQVLGLPQQGFFGESMFAENLSEPRAFISNYQDLGYYKRDQLIVLSPKGKVTAFNINPTDFEATPIAVDEGLRQEAIAYYQSASHAFQRGELKYALPRRLLAEGGRHAHS</sequence>
<evidence type="ECO:0000256" key="4">
    <source>
        <dbReference type="ARBA" id="ARBA00022989"/>
    </source>
</evidence>
<evidence type="ECO:0000259" key="7">
    <source>
        <dbReference type="Pfam" id="PF00884"/>
    </source>
</evidence>
<evidence type="ECO:0000256" key="5">
    <source>
        <dbReference type="ARBA" id="ARBA00023136"/>
    </source>
</evidence>
<keyword evidence="5 6" id="KW-0472">Membrane</keyword>
<comment type="subcellular location">
    <subcellularLocation>
        <location evidence="1">Cell membrane</location>
        <topology evidence="1">Multi-pass membrane protein</topology>
    </subcellularLocation>
</comment>
<dbReference type="RefSeq" id="WP_400880684.1">
    <property type="nucleotide sequence ID" value="NZ_JBIWXY010000001.1"/>
</dbReference>
<evidence type="ECO:0000256" key="6">
    <source>
        <dbReference type="SAM" id="Phobius"/>
    </source>
</evidence>
<reference evidence="8 9" key="1">
    <citation type="submission" date="2024-11" db="EMBL/GenBank/DDBJ databases">
        <authorList>
            <person name="Kaparullina E.N."/>
            <person name="Delegan Y.A."/>
            <person name="Doronina N.V."/>
        </authorList>
    </citation>
    <scope>NUCLEOTIDE SEQUENCE [LARGE SCALE GENOMIC DNA]</scope>
    <source>
        <strain evidence="8 9">7sh_L</strain>
    </source>
</reference>
<dbReference type="Proteomes" id="UP001617669">
    <property type="component" value="Unassembled WGS sequence"/>
</dbReference>
<name>A0ABW8GL87_9PROT</name>
<dbReference type="EMBL" id="JBIWXY010000001">
    <property type="protein sequence ID" value="MFJ5445827.1"/>
    <property type="molecule type" value="Genomic_DNA"/>
</dbReference>
<dbReference type="SUPFAM" id="SSF53649">
    <property type="entry name" value="Alkaline phosphatase-like"/>
    <property type="match status" value="1"/>
</dbReference>
<dbReference type="GO" id="GO:0016740">
    <property type="term" value="F:transferase activity"/>
    <property type="evidence" value="ECO:0007669"/>
    <property type="project" value="UniProtKB-KW"/>
</dbReference>
<gene>
    <name evidence="8" type="ORF">ACIKP9_06250</name>
</gene>
<feature type="transmembrane region" description="Helical" evidence="6">
    <location>
        <begin position="179"/>
        <end position="200"/>
    </location>
</feature>
<evidence type="ECO:0000313" key="9">
    <source>
        <dbReference type="Proteomes" id="UP001617669"/>
    </source>
</evidence>
<keyword evidence="2" id="KW-1003">Cell membrane</keyword>
<proteinExistence type="predicted"/>
<evidence type="ECO:0000256" key="3">
    <source>
        <dbReference type="ARBA" id="ARBA00022692"/>
    </source>
</evidence>
<feature type="transmembrane region" description="Helical" evidence="6">
    <location>
        <begin position="21"/>
        <end position="40"/>
    </location>
</feature>
<dbReference type="InterPro" id="IPR000917">
    <property type="entry name" value="Sulfatase_N"/>
</dbReference>
<dbReference type="Gene3D" id="3.30.1120.80">
    <property type="match status" value="1"/>
</dbReference>
<feature type="transmembrane region" description="Helical" evidence="6">
    <location>
        <begin position="146"/>
        <end position="167"/>
    </location>
</feature>
<feature type="transmembrane region" description="Helical" evidence="6">
    <location>
        <begin position="60"/>
        <end position="81"/>
    </location>
</feature>
<feature type="domain" description="Sulfatase N-terminal" evidence="7">
    <location>
        <begin position="289"/>
        <end position="557"/>
    </location>
</feature>
<dbReference type="Pfam" id="PF00884">
    <property type="entry name" value="Sulfatase"/>
    <property type="match status" value="1"/>
</dbReference>
<dbReference type="InterPro" id="IPR017850">
    <property type="entry name" value="Alkaline_phosphatase_core_sf"/>
</dbReference>
<keyword evidence="9" id="KW-1185">Reference proteome</keyword>
<dbReference type="CDD" id="cd16015">
    <property type="entry name" value="LTA_synthase"/>
    <property type="match status" value="1"/>
</dbReference>
<keyword evidence="8" id="KW-0808">Transferase</keyword>
<accession>A0ABW8GL87</accession>